<dbReference type="AlphaFoldDB" id="A0AAV1BWW6"/>
<dbReference type="GO" id="GO:0030983">
    <property type="term" value="F:mismatched DNA binding"/>
    <property type="evidence" value="ECO:0007669"/>
    <property type="project" value="InterPro"/>
</dbReference>
<accession>A0AAV1BWW6</accession>
<dbReference type="EMBL" id="CATKSE010000001">
    <property type="protein sequence ID" value="CAI9087015.1"/>
    <property type="molecule type" value="Genomic_DNA"/>
</dbReference>
<dbReference type="GO" id="GO:0006298">
    <property type="term" value="P:mismatch repair"/>
    <property type="evidence" value="ECO:0007669"/>
    <property type="project" value="InterPro"/>
</dbReference>
<dbReference type="PANTHER" id="PTHR48466:SF2">
    <property type="entry name" value="OS10G0509000 PROTEIN"/>
    <property type="match status" value="1"/>
</dbReference>
<evidence type="ECO:0000313" key="2">
    <source>
        <dbReference type="EMBL" id="CAI9087015.1"/>
    </source>
</evidence>
<dbReference type="GO" id="GO:0140664">
    <property type="term" value="F:ATP-dependent DNA damage sensor activity"/>
    <property type="evidence" value="ECO:0007669"/>
    <property type="project" value="InterPro"/>
</dbReference>
<protein>
    <submittedName>
        <fullName evidence="2">OLC1v1020968C1</fullName>
    </submittedName>
</protein>
<evidence type="ECO:0000313" key="3">
    <source>
        <dbReference type="Proteomes" id="UP001161247"/>
    </source>
</evidence>
<keyword evidence="3" id="KW-1185">Reference proteome</keyword>
<feature type="coiled-coil region" evidence="1">
    <location>
        <begin position="214"/>
        <end position="241"/>
    </location>
</feature>
<dbReference type="GO" id="GO:0005524">
    <property type="term" value="F:ATP binding"/>
    <property type="evidence" value="ECO:0007669"/>
    <property type="project" value="InterPro"/>
</dbReference>
<dbReference type="Proteomes" id="UP001161247">
    <property type="component" value="Unassembled WGS sequence"/>
</dbReference>
<reference evidence="2" key="1">
    <citation type="submission" date="2023-03" db="EMBL/GenBank/DDBJ databases">
        <authorList>
            <person name="Julca I."/>
        </authorList>
    </citation>
    <scope>NUCLEOTIDE SEQUENCE</scope>
</reference>
<dbReference type="PANTHER" id="PTHR48466">
    <property type="entry name" value="OS10G0509000 PROTEIN-RELATED"/>
    <property type="match status" value="1"/>
</dbReference>
<comment type="caution">
    <text evidence="2">The sequence shown here is derived from an EMBL/GenBank/DDBJ whole genome shotgun (WGS) entry which is preliminary data.</text>
</comment>
<sequence length="283" mass="31628">MLSATVSGNSVTTATTVGRRRMFSVMTRISSPRSYKILASSMTSSGLTATLKTTPNKDKIVTDSLRVLEWDKLCDSVATFAATYSGKKAVREQLWSLDTTYEESLSLLNETSALVQMHDFGAMLEFISIDSSLVELAIQCAKRDSPVSAQEAVAVLALLQFMESLQFNLKAAIKRDSECYQRFMPLSQRIMELVVSRSLMKYIQQLIDEDGFVKDSASSALKQSRDQVRFLERKLQDLMASLMRNDMNGTSSLEISNVDGRWCISSSSKLQTSFDGLLLSRWR</sequence>
<keyword evidence="1" id="KW-0175">Coiled coil</keyword>
<organism evidence="2 3">
    <name type="scientific">Oldenlandia corymbosa var. corymbosa</name>
    <dbReference type="NCBI Taxonomy" id="529605"/>
    <lineage>
        <taxon>Eukaryota</taxon>
        <taxon>Viridiplantae</taxon>
        <taxon>Streptophyta</taxon>
        <taxon>Embryophyta</taxon>
        <taxon>Tracheophyta</taxon>
        <taxon>Spermatophyta</taxon>
        <taxon>Magnoliopsida</taxon>
        <taxon>eudicotyledons</taxon>
        <taxon>Gunneridae</taxon>
        <taxon>Pentapetalae</taxon>
        <taxon>asterids</taxon>
        <taxon>lamiids</taxon>
        <taxon>Gentianales</taxon>
        <taxon>Rubiaceae</taxon>
        <taxon>Rubioideae</taxon>
        <taxon>Spermacoceae</taxon>
        <taxon>Hedyotis-Oldenlandia complex</taxon>
        <taxon>Oldenlandia</taxon>
    </lineage>
</organism>
<gene>
    <name evidence="2" type="ORF">OLC1_LOCUS24961</name>
</gene>
<proteinExistence type="predicted"/>
<dbReference type="InterPro" id="IPR045076">
    <property type="entry name" value="MutS"/>
</dbReference>
<name>A0AAV1BWW6_OLDCO</name>
<evidence type="ECO:0000256" key="1">
    <source>
        <dbReference type="SAM" id="Coils"/>
    </source>
</evidence>